<dbReference type="EMBL" id="CP144750">
    <property type="protein sequence ID" value="WVZ79938.1"/>
    <property type="molecule type" value="Genomic_DNA"/>
</dbReference>
<dbReference type="PANTHER" id="PTHR35317">
    <property type="entry name" value="OS04G0629600 PROTEIN"/>
    <property type="match status" value="1"/>
</dbReference>
<organism evidence="2 3">
    <name type="scientific">Paspalum notatum var. saurae</name>
    <dbReference type="NCBI Taxonomy" id="547442"/>
    <lineage>
        <taxon>Eukaryota</taxon>
        <taxon>Viridiplantae</taxon>
        <taxon>Streptophyta</taxon>
        <taxon>Embryophyta</taxon>
        <taxon>Tracheophyta</taxon>
        <taxon>Spermatophyta</taxon>
        <taxon>Magnoliopsida</taxon>
        <taxon>Liliopsida</taxon>
        <taxon>Poales</taxon>
        <taxon>Poaceae</taxon>
        <taxon>PACMAD clade</taxon>
        <taxon>Panicoideae</taxon>
        <taxon>Andropogonodae</taxon>
        <taxon>Paspaleae</taxon>
        <taxon>Paspalinae</taxon>
        <taxon>Paspalum</taxon>
    </lineage>
</organism>
<protein>
    <submittedName>
        <fullName evidence="2">Uncharacterized protein</fullName>
    </submittedName>
</protein>
<feature type="region of interest" description="Disordered" evidence="1">
    <location>
        <begin position="212"/>
        <end position="237"/>
    </location>
</feature>
<gene>
    <name evidence="2" type="ORF">U9M48_027460</name>
</gene>
<dbReference type="Pfam" id="PF14223">
    <property type="entry name" value="Retrotran_gag_2"/>
    <property type="match status" value="1"/>
</dbReference>
<name>A0AAQ3TUW7_PASNO</name>
<dbReference type="AlphaFoldDB" id="A0AAQ3TUW7"/>
<dbReference type="PANTHER" id="PTHR35317:SF38">
    <property type="entry name" value="RNA-DIRECTED DNA POLYMERASE"/>
    <property type="match status" value="1"/>
</dbReference>
<evidence type="ECO:0000256" key="1">
    <source>
        <dbReference type="SAM" id="MobiDB-lite"/>
    </source>
</evidence>
<sequence length="237" mass="25314">MKVGLAVKKTTKEAWDAVKAMRVGDDRVKAASTQRLWKEFENFWFRDGECVDDAAVRINVLVASLREMGETLEDHRVVKKLLRVVPRKFKQVAVAIEMLTDLNTATIEEFVGRLRVAEDADKEDAQEVAEGGGCISLRSSGKHAAGSGTMTGAAVTRAVAATVATGGAAAATKVEATATSATTLTTTRAVSTPQPWALLRVRGDWPPCEVVPRVEEEEGGGGAAGRRRRHSGAAVKT</sequence>
<proteinExistence type="predicted"/>
<evidence type="ECO:0000313" key="2">
    <source>
        <dbReference type="EMBL" id="WVZ79938.1"/>
    </source>
</evidence>
<dbReference type="Proteomes" id="UP001341281">
    <property type="component" value="Chromosome 06"/>
</dbReference>
<keyword evidence="3" id="KW-1185">Reference proteome</keyword>
<reference evidence="2 3" key="1">
    <citation type="submission" date="2024-02" db="EMBL/GenBank/DDBJ databases">
        <title>High-quality chromosome-scale genome assembly of Pensacola bahiagrass (Paspalum notatum Flugge var. saurae).</title>
        <authorList>
            <person name="Vega J.M."/>
            <person name="Podio M."/>
            <person name="Orjuela J."/>
            <person name="Siena L.A."/>
            <person name="Pessino S.C."/>
            <person name="Combes M.C."/>
            <person name="Mariac C."/>
            <person name="Albertini E."/>
            <person name="Pupilli F."/>
            <person name="Ortiz J.P.A."/>
            <person name="Leblanc O."/>
        </authorList>
    </citation>
    <scope>NUCLEOTIDE SEQUENCE [LARGE SCALE GENOMIC DNA]</scope>
    <source>
        <strain evidence="2">R1</strain>
        <tissue evidence="2">Leaf</tissue>
    </source>
</reference>
<accession>A0AAQ3TUW7</accession>
<evidence type="ECO:0000313" key="3">
    <source>
        <dbReference type="Proteomes" id="UP001341281"/>
    </source>
</evidence>